<feature type="region of interest" description="Disordered" evidence="1">
    <location>
        <begin position="1"/>
        <end position="250"/>
    </location>
</feature>
<proteinExistence type="predicted"/>
<feature type="compositionally biased region" description="Low complexity" evidence="1">
    <location>
        <begin position="189"/>
        <end position="208"/>
    </location>
</feature>
<dbReference type="Proteomes" id="UP000821866">
    <property type="component" value="Unassembled WGS sequence"/>
</dbReference>
<feature type="compositionally biased region" description="Basic residues" evidence="1">
    <location>
        <begin position="125"/>
        <end position="139"/>
    </location>
</feature>
<dbReference type="AlphaFoldDB" id="A0A9J6D213"/>
<feature type="compositionally biased region" description="Polar residues" evidence="1">
    <location>
        <begin position="18"/>
        <end position="39"/>
    </location>
</feature>
<reference evidence="2" key="2">
    <citation type="submission" date="2021-09" db="EMBL/GenBank/DDBJ databases">
        <authorList>
            <person name="Jia N."/>
            <person name="Wang J."/>
            <person name="Shi W."/>
            <person name="Du L."/>
            <person name="Sun Y."/>
            <person name="Zhan W."/>
            <person name="Jiang J."/>
            <person name="Wang Q."/>
            <person name="Zhang B."/>
            <person name="Ji P."/>
            <person name="Sakyi L.B."/>
            <person name="Cui X."/>
            <person name="Yuan T."/>
            <person name="Jiang B."/>
            <person name="Yang W."/>
            <person name="Lam T.T.-Y."/>
            <person name="Chang Q."/>
            <person name="Ding S."/>
            <person name="Wang X."/>
            <person name="Zhu J."/>
            <person name="Ruan X."/>
            <person name="Zhao L."/>
            <person name="Wei J."/>
            <person name="Que T."/>
            <person name="Du C."/>
            <person name="Cheng J."/>
            <person name="Dai P."/>
            <person name="Han X."/>
            <person name="Huang E."/>
            <person name="Gao Y."/>
            <person name="Liu J."/>
            <person name="Shao H."/>
            <person name="Ye R."/>
            <person name="Li L."/>
            <person name="Wei W."/>
            <person name="Wang X."/>
            <person name="Wang C."/>
            <person name="Huo Q."/>
            <person name="Li W."/>
            <person name="Guo W."/>
            <person name="Chen H."/>
            <person name="Chen S."/>
            <person name="Zhou L."/>
            <person name="Zhou L."/>
            <person name="Ni X."/>
            <person name="Tian J."/>
            <person name="Zhou Y."/>
            <person name="Sheng Y."/>
            <person name="Liu T."/>
            <person name="Pan Y."/>
            <person name="Xia L."/>
            <person name="Li J."/>
            <person name="Zhao F."/>
            <person name="Cao W."/>
        </authorList>
    </citation>
    <scope>NUCLEOTIDE SEQUENCE</scope>
    <source>
        <strain evidence="2">Rmic-2018</strain>
        <tissue evidence="2">Larvae</tissue>
    </source>
</reference>
<gene>
    <name evidence="2" type="ORF">HPB51_026693</name>
</gene>
<protein>
    <submittedName>
        <fullName evidence="2">Uncharacterized protein</fullName>
    </submittedName>
</protein>
<comment type="caution">
    <text evidence="2">The sequence shown here is derived from an EMBL/GenBank/DDBJ whole genome shotgun (WGS) entry which is preliminary data.</text>
</comment>
<name>A0A9J6D213_RHIMP</name>
<feature type="compositionally biased region" description="Polar residues" evidence="1">
    <location>
        <begin position="235"/>
        <end position="250"/>
    </location>
</feature>
<reference evidence="2" key="1">
    <citation type="journal article" date="2020" name="Cell">
        <title>Large-Scale Comparative Analyses of Tick Genomes Elucidate Their Genetic Diversity and Vector Capacities.</title>
        <authorList>
            <consortium name="Tick Genome and Microbiome Consortium (TIGMIC)"/>
            <person name="Jia N."/>
            <person name="Wang J."/>
            <person name="Shi W."/>
            <person name="Du L."/>
            <person name="Sun Y."/>
            <person name="Zhan W."/>
            <person name="Jiang J.F."/>
            <person name="Wang Q."/>
            <person name="Zhang B."/>
            <person name="Ji P."/>
            <person name="Bell-Sakyi L."/>
            <person name="Cui X.M."/>
            <person name="Yuan T.T."/>
            <person name="Jiang B.G."/>
            <person name="Yang W.F."/>
            <person name="Lam T.T."/>
            <person name="Chang Q.C."/>
            <person name="Ding S.J."/>
            <person name="Wang X.J."/>
            <person name="Zhu J.G."/>
            <person name="Ruan X.D."/>
            <person name="Zhao L."/>
            <person name="Wei J.T."/>
            <person name="Ye R.Z."/>
            <person name="Que T.C."/>
            <person name="Du C.H."/>
            <person name="Zhou Y.H."/>
            <person name="Cheng J.X."/>
            <person name="Dai P.F."/>
            <person name="Guo W.B."/>
            <person name="Han X.H."/>
            <person name="Huang E.J."/>
            <person name="Li L.F."/>
            <person name="Wei W."/>
            <person name="Gao Y.C."/>
            <person name="Liu J.Z."/>
            <person name="Shao H.Z."/>
            <person name="Wang X."/>
            <person name="Wang C.C."/>
            <person name="Yang T.C."/>
            <person name="Huo Q.B."/>
            <person name="Li W."/>
            <person name="Chen H.Y."/>
            <person name="Chen S.E."/>
            <person name="Zhou L.G."/>
            <person name="Ni X.B."/>
            <person name="Tian J.H."/>
            <person name="Sheng Y."/>
            <person name="Liu T."/>
            <person name="Pan Y.S."/>
            <person name="Xia L.Y."/>
            <person name="Li J."/>
            <person name="Zhao F."/>
            <person name="Cao W.C."/>
        </authorList>
    </citation>
    <scope>NUCLEOTIDE SEQUENCE</scope>
    <source>
        <strain evidence="2">Rmic-2018</strain>
    </source>
</reference>
<keyword evidence="3" id="KW-1185">Reference proteome</keyword>
<evidence type="ECO:0000313" key="3">
    <source>
        <dbReference type="Proteomes" id="UP000821866"/>
    </source>
</evidence>
<evidence type="ECO:0000313" key="2">
    <source>
        <dbReference type="EMBL" id="KAH7986259.1"/>
    </source>
</evidence>
<sequence length="260" mass="28332">MDADDFEPMDNVGPRDSTPGQSGITEASNNTYLRPSVPQTPWFRVIDTRRERLLPRRPLRRHQPHSANASTDMEPAGPACHAFPDERQLLEKPSDPPLKQLSEQLPPNNQPRSRPQHASSEGHGRSARSKCSKTPKHGKQTSQPIQPGAPPPIQASAHSSKNYPPPSSQFSAKSYNTWPAIPQRERTHAAGLEARAAASSSSGLAAGGRLDKAPQSQLQQRQDPLAIPSMLPVEQASQNPSQSLPPHSPALVQQTCAQYF</sequence>
<accession>A0A9J6D213</accession>
<feature type="compositionally biased region" description="Basic and acidic residues" evidence="1">
    <location>
        <begin position="83"/>
        <end position="94"/>
    </location>
</feature>
<organism evidence="2 3">
    <name type="scientific">Rhipicephalus microplus</name>
    <name type="common">Cattle tick</name>
    <name type="synonym">Boophilus microplus</name>
    <dbReference type="NCBI Taxonomy" id="6941"/>
    <lineage>
        <taxon>Eukaryota</taxon>
        <taxon>Metazoa</taxon>
        <taxon>Ecdysozoa</taxon>
        <taxon>Arthropoda</taxon>
        <taxon>Chelicerata</taxon>
        <taxon>Arachnida</taxon>
        <taxon>Acari</taxon>
        <taxon>Parasitiformes</taxon>
        <taxon>Ixodida</taxon>
        <taxon>Ixodoidea</taxon>
        <taxon>Ixodidae</taxon>
        <taxon>Rhipicephalinae</taxon>
        <taxon>Rhipicephalus</taxon>
        <taxon>Boophilus</taxon>
    </lineage>
</organism>
<dbReference type="EMBL" id="JABSTU010001280">
    <property type="protein sequence ID" value="KAH7986259.1"/>
    <property type="molecule type" value="Genomic_DNA"/>
</dbReference>
<feature type="compositionally biased region" description="Basic residues" evidence="1">
    <location>
        <begin position="55"/>
        <end position="64"/>
    </location>
</feature>
<feature type="compositionally biased region" description="Polar residues" evidence="1">
    <location>
        <begin position="158"/>
        <end position="177"/>
    </location>
</feature>
<evidence type="ECO:0000256" key="1">
    <source>
        <dbReference type="SAM" id="MobiDB-lite"/>
    </source>
</evidence>
<feature type="compositionally biased region" description="Polar residues" evidence="1">
    <location>
        <begin position="101"/>
        <end position="119"/>
    </location>
</feature>